<dbReference type="EMBL" id="JBJKBG010000002">
    <property type="protein sequence ID" value="KAL3748869.1"/>
    <property type="molecule type" value="Genomic_DNA"/>
</dbReference>
<dbReference type="PANTHER" id="PTHR28080:SF1">
    <property type="entry name" value="PEROXISOMAL BIOGENESIS FACTOR 3"/>
    <property type="match status" value="1"/>
</dbReference>
<dbReference type="Pfam" id="PF04882">
    <property type="entry name" value="Peroxin-3"/>
    <property type="match status" value="1"/>
</dbReference>
<protein>
    <submittedName>
        <fullName evidence="2">Uncharacterized protein</fullName>
    </submittedName>
</protein>
<comment type="caution">
    <text evidence="2">The sequence shown here is derived from an EMBL/GenBank/DDBJ whole genome shotgun (WGS) entry which is preliminary data.</text>
</comment>
<organism evidence="2 3">
    <name type="scientific">Eucalyptus globulus</name>
    <name type="common">Tasmanian blue gum</name>
    <dbReference type="NCBI Taxonomy" id="34317"/>
    <lineage>
        <taxon>Eukaryota</taxon>
        <taxon>Viridiplantae</taxon>
        <taxon>Streptophyta</taxon>
        <taxon>Embryophyta</taxon>
        <taxon>Tracheophyta</taxon>
        <taxon>Spermatophyta</taxon>
        <taxon>Magnoliopsida</taxon>
        <taxon>eudicotyledons</taxon>
        <taxon>Gunneridae</taxon>
        <taxon>Pentapetalae</taxon>
        <taxon>rosids</taxon>
        <taxon>malvids</taxon>
        <taxon>Myrtales</taxon>
        <taxon>Myrtaceae</taxon>
        <taxon>Myrtoideae</taxon>
        <taxon>Eucalypteae</taxon>
        <taxon>Eucalyptus</taxon>
    </lineage>
</organism>
<evidence type="ECO:0000256" key="1">
    <source>
        <dbReference type="SAM" id="Phobius"/>
    </source>
</evidence>
<keyword evidence="1" id="KW-1133">Transmembrane helix</keyword>
<name>A0ABD3LAQ8_EUCGL</name>
<sequence>MIRDFWRRHRRKILFGAGILGSGYLLYKLYDARKKQLLDLEKVLAGERENEELVKAHMQTHFESIQGIANTATMPHAMHYVSSRIAEELDLTHLTERLMRGKGQPNTLTSAEKLELWDQLKILSFTRMLVSLWAMTLLSLYIRVQVNILGRHLYIDTARGLGSPQLLDDADLIDMEDQQKFLASADFLSNHGLAALIYNMQAAAAEVLKGKQLRDFFDNAALHETILQILDTFMIMGSPLQWVGYLMPEDARLHKISNTSGNEDTIVPDFTKFDQLMVEARTVISSAEFGGVVDVSLKMVVHALLEEFGLQAGGSSAASGIPLAKLVPRVAQMGPLLLEEASKNRFIQIIRDSPDVELFFTLLYTNMPNS</sequence>
<dbReference type="InterPro" id="IPR006966">
    <property type="entry name" value="Peroxin-3"/>
</dbReference>
<reference evidence="2 3" key="1">
    <citation type="submission" date="2024-11" db="EMBL/GenBank/DDBJ databases">
        <title>Chromosome-level genome assembly of Eucalyptus globulus Labill. provides insights into its genome evolution.</title>
        <authorList>
            <person name="Li X."/>
        </authorList>
    </citation>
    <scope>NUCLEOTIDE SEQUENCE [LARGE SCALE GENOMIC DNA]</scope>
    <source>
        <strain evidence="2">CL2024</strain>
        <tissue evidence="2">Fresh tender leaves</tissue>
    </source>
</reference>
<dbReference type="Proteomes" id="UP001634007">
    <property type="component" value="Unassembled WGS sequence"/>
</dbReference>
<evidence type="ECO:0000313" key="2">
    <source>
        <dbReference type="EMBL" id="KAL3748869.1"/>
    </source>
</evidence>
<gene>
    <name evidence="2" type="ORF">ACJRO7_010022</name>
</gene>
<keyword evidence="1" id="KW-0472">Membrane</keyword>
<feature type="transmembrane region" description="Helical" evidence="1">
    <location>
        <begin position="12"/>
        <end position="30"/>
    </location>
</feature>
<dbReference type="AlphaFoldDB" id="A0ABD3LAQ8"/>
<evidence type="ECO:0000313" key="3">
    <source>
        <dbReference type="Proteomes" id="UP001634007"/>
    </source>
</evidence>
<dbReference type="PANTHER" id="PTHR28080">
    <property type="entry name" value="PEROXISOMAL BIOGENESIS FACTOR 3"/>
    <property type="match status" value="1"/>
</dbReference>
<accession>A0ABD3LAQ8</accession>
<keyword evidence="3" id="KW-1185">Reference proteome</keyword>
<keyword evidence="1" id="KW-0812">Transmembrane</keyword>
<proteinExistence type="predicted"/>